<dbReference type="STRING" id="35608.A0A2U1NBD5"/>
<dbReference type="PANTHER" id="PTHR33077:SF156">
    <property type="entry name" value="TIFY DOMAIN-CONTAINING PROTEIN"/>
    <property type="match status" value="1"/>
</dbReference>
<protein>
    <recommendedName>
        <fullName evidence="2">Protein TIFY</fullName>
    </recommendedName>
    <alternativeName>
        <fullName evidence="2">Jasmonate ZIM domain-containing protein</fullName>
    </alternativeName>
</protein>
<comment type="caution">
    <text evidence="6">The sequence shown here is derived from an EMBL/GenBank/DDBJ whole genome shotgun (WGS) entry which is preliminary data.</text>
</comment>
<dbReference type="GO" id="GO:2000022">
    <property type="term" value="P:regulation of jasmonic acid mediated signaling pathway"/>
    <property type="evidence" value="ECO:0007669"/>
    <property type="project" value="UniProtKB-UniRule"/>
</dbReference>
<feature type="domain" description="Tify" evidence="5">
    <location>
        <begin position="267"/>
        <end position="302"/>
    </location>
</feature>
<dbReference type="InterPro" id="IPR040390">
    <property type="entry name" value="TIFY/JAZ"/>
</dbReference>
<feature type="region of interest" description="Disordered" evidence="3">
    <location>
        <begin position="241"/>
        <end position="263"/>
    </location>
</feature>
<comment type="domain">
    <text evidence="2">The jas domain is required for interaction with COI1.</text>
</comment>
<dbReference type="SMART" id="SM00979">
    <property type="entry name" value="TIFY"/>
    <property type="match status" value="1"/>
</dbReference>
<keyword evidence="2" id="KW-1184">Jasmonic acid signaling pathway</keyword>
<organism evidence="6 7">
    <name type="scientific">Artemisia annua</name>
    <name type="common">Sweet wormwood</name>
    <dbReference type="NCBI Taxonomy" id="35608"/>
    <lineage>
        <taxon>Eukaryota</taxon>
        <taxon>Viridiplantae</taxon>
        <taxon>Streptophyta</taxon>
        <taxon>Embryophyta</taxon>
        <taxon>Tracheophyta</taxon>
        <taxon>Spermatophyta</taxon>
        <taxon>Magnoliopsida</taxon>
        <taxon>eudicotyledons</taxon>
        <taxon>Gunneridae</taxon>
        <taxon>Pentapetalae</taxon>
        <taxon>asterids</taxon>
        <taxon>campanulids</taxon>
        <taxon>Asterales</taxon>
        <taxon>Asteraceae</taxon>
        <taxon>Asteroideae</taxon>
        <taxon>Anthemideae</taxon>
        <taxon>Artemisiinae</taxon>
        <taxon>Artemisia</taxon>
    </lineage>
</organism>
<evidence type="ECO:0000313" key="7">
    <source>
        <dbReference type="Proteomes" id="UP000245207"/>
    </source>
</evidence>
<feature type="chain" id="PRO_5015594008" description="Protein TIFY" evidence="4">
    <location>
        <begin position="24"/>
        <end position="427"/>
    </location>
</feature>
<dbReference type="GO" id="GO:0005634">
    <property type="term" value="C:nucleus"/>
    <property type="evidence" value="ECO:0007669"/>
    <property type="project" value="UniProtKB-SubCell"/>
</dbReference>
<keyword evidence="4" id="KW-0732">Signal</keyword>
<gene>
    <name evidence="6" type="ORF">CTI12_AA282430</name>
</gene>
<keyword evidence="2" id="KW-0539">Nucleus</keyword>
<dbReference type="Proteomes" id="UP000245207">
    <property type="component" value="Unassembled WGS sequence"/>
</dbReference>
<dbReference type="GO" id="GO:0009611">
    <property type="term" value="P:response to wounding"/>
    <property type="evidence" value="ECO:0007669"/>
    <property type="project" value="UniProtKB-UniRule"/>
</dbReference>
<evidence type="ECO:0000259" key="5">
    <source>
        <dbReference type="PROSITE" id="PS51320"/>
    </source>
</evidence>
<evidence type="ECO:0000256" key="3">
    <source>
        <dbReference type="SAM" id="MobiDB-lite"/>
    </source>
</evidence>
<keyword evidence="7" id="KW-1185">Reference proteome</keyword>
<proteinExistence type="inferred from homology"/>
<evidence type="ECO:0000256" key="1">
    <source>
        <dbReference type="ARBA" id="ARBA00008614"/>
    </source>
</evidence>
<comment type="subcellular location">
    <subcellularLocation>
        <location evidence="2">Nucleus</location>
    </subcellularLocation>
</comment>
<dbReference type="PANTHER" id="PTHR33077">
    <property type="entry name" value="PROTEIN TIFY 4A-RELATED-RELATED"/>
    <property type="match status" value="1"/>
</dbReference>
<dbReference type="OrthoDB" id="1908882at2759"/>
<name>A0A2U1NBD5_ARTAN</name>
<dbReference type="PROSITE" id="PS51320">
    <property type="entry name" value="TIFY"/>
    <property type="match status" value="1"/>
</dbReference>
<dbReference type="AlphaFoldDB" id="A0A2U1NBD5"/>
<comment type="function">
    <text evidence="2">Repressor of jasmonate responses.</text>
</comment>
<sequence length="427" mass="45408">MAPRIHGFLRGLVIWLALWVLRGDQRVSTGIGLFKEVSSLNAATVYCNLDSGGLGLFGTKIFHNFLSHECAPVTNSPSAVGVSSGPNSNTSDMGFDKQVVGSHLIGVPIYGERSDLLVSEIGNQYAGIKRSNSDSVFLGSSSHGVPQTRADYADSSHLLKQPKATGAKADANGSIWDRAVPVNVGPVMQYPSRGGQDAPYAYAQLSSRFKEANVAADEGSRTGIKGSGILSSVNVGGAMVEPSSGKQKSAITLPEPGSSTPLRWQGSTSATCQMTIFYGGQAHVFDDVHPKKADAILDLAGSGGGAWSTNLSSNSAVKPHAGEAIMMTGEPINSGLPFRNVRGRVYDAGNSSDQMSLLPGGHNSFLMTDARRPTRGVAEPCTEEKLELQWCPFSFIHLFYMDGNSYQANGLTAKNYDRWYMSFGLDL</sequence>
<evidence type="ECO:0000313" key="6">
    <source>
        <dbReference type="EMBL" id="PWA70810.1"/>
    </source>
</evidence>
<dbReference type="EMBL" id="PKPP01003177">
    <property type="protein sequence ID" value="PWA70810.1"/>
    <property type="molecule type" value="Genomic_DNA"/>
</dbReference>
<dbReference type="GO" id="GO:0031347">
    <property type="term" value="P:regulation of defense response"/>
    <property type="evidence" value="ECO:0007669"/>
    <property type="project" value="UniProtKB-UniRule"/>
</dbReference>
<feature type="signal peptide" evidence="4">
    <location>
        <begin position="1"/>
        <end position="23"/>
    </location>
</feature>
<dbReference type="Pfam" id="PF06200">
    <property type="entry name" value="tify"/>
    <property type="match status" value="1"/>
</dbReference>
<evidence type="ECO:0000256" key="2">
    <source>
        <dbReference type="RuleBase" id="RU369065"/>
    </source>
</evidence>
<dbReference type="InterPro" id="IPR010399">
    <property type="entry name" value="Tify_dom"/>
</dbReference>
<evidence type="ECO:0000256" key="4">
    <source>
        <dbReference type="SAM" id="SignalP"/>
    </source>
</evidence>
<accession>A0A2U1NBD5</accession>
<comment type="similarity">
    <text evidence="1 2">Belongs to the TIFY/JAZ family.</text>
</comment>
<reference evidence="6 7" key="1">
    <citation type="journal article" date="2018" name="Mol. Plant">
        <title>The genome of Artemisia annua provides insight into the evolution of Asteraceae family and artemisinin biosynthesis.</title>
        <authorList>
            <person name="Shen Q."/>
            <person name="Zhang L."/>
            <person name="Liao Z."/>
            <person name="Wang S."/>
            <person name="Yan T."/>
            <person name="Shi P."/>
            <person name="Liu M."/>
            <person name="Fu X."/>
            <person name="Pan Q."/>
            <person name="Wang Y."/>
            <person name="Lv Z."/>
            <person name="Lu X."/>
            <person name="Zhang F."/>
            <person name="Jiang W."/>
            <person name="Ma Y."/>
            <person name="Chen M."/>
            <person name="Hao X."/>
            <person name="Li L."/>
            <person name="Tang Y."/>
            <person name="Lv G."/>
            <person name="Zhou Y."/>
            <person name="Sun X."/>
            <person name="Brodelius P.E."/>
            <person name="Rose J.K.C."/>
            <person name="Tang K."/>
        </authorList>
    </citation>
    <scope>NUCLEOTIDE SEQUENCE [LARGE SCALE GENOMIC DNA]</scope>
    <source>
        <strain evidence="7">cv. Huhao1</strain>
        <tissue evidence="6">Leaf</tissue>
    </source>
</reference>